<feature type="transmembrane region" description="Helical" evidence="5">
    <location>
        <begin position="244"/>
        <end position="267"/>
    </location>
</feature>
<evidence type="ECO:0000256" key="4">
    <source>
        <dbReference type="ARBA" id="ARBA00023136"/>
    </source>
</evidence>
<feature type="transmembrane region" description="Helical" evidence="5">
    <location>
        <begin position="106"/>
        <end position="130"/>
    </location>
</feature>
<dbReference type="GO" id="GO:0008273">
    <property type="term" value="F:calcium, potassium:sodium antiporter activity"/>
    <property type="evidence" value="ECO:0007669"/>
    <property type="project" value="TreeGrafter"/>
</dbReference>
<keyword evidence="4 5" id="KW-0472">Membrane</keyword>
<gene>
    <name evidence="7" type="ORF">SDC9_21952</name>
</gene>
<name>A0A644UAX6_9ZZZZ</name>
<feature type="transmembrane region" description="Helical" evidence="5">
    <location>
        <begin position="209"/>
        <end position="232"/>
    </location>
</feature>
<accession>A0A644UAX6</accession>
<dbReference type="GO" id="GO:0006874">
    <property type="term" value="P:intracellular calcium ion homeostasis"/>
    <property type="evidence" value="ECO:0007669"/>
    <property type="project" value="TreeGrafter"/>
</dbReference>
<sequence>MWCLRQLSLIRNDVAEQACKRNDFIPNFVPVFKQTDYMTLQILFLLAGFVILIKGADWLVSGASSLARKYGIPDLVIGLTIVAFGTSAPELVVSVFAAVQNYQDIVFANVIGSNFFNLFAILGIAGLITPLAVQSSTVWKEIPFSLLALIVIFLLGNEFLSGSLKLISRVDALILLIFFCLFLLYIYRQMKADVSDAVVPDRQLPGIKIGLFIILGLGGLILGGRIVVNNAIELAEAFGVSEKIIGLTIVAAGTSLPELATSVVAAYRKNNDIAVGNIIGSNIFNIFLILGVSTLIRPIKYNISFNTDICLVAAGTIFLFMAMFLGGKRKLDRWEAGLLLIAYIAYTVFLINREI</sequence>
<feature type="transmembrane region" description="Helical" evidence="5">
    <location>
        <begin position="76"/>
        <end position="99"/>
    </location>
</feature>
<dbReference type="InterPro" id="IPR004837">
    <property type="entry name" value="NaCa_Exmemb"/>
</dbReference>
<comment type="subcellular location">
    <subcellularLocation>
        <location evidence="1">Membrane</location>
        <topology evidence="1">Multi-pass membrane protein</topology>
    </subcellularLocation>
</comment>
<proteinExistence type="predicted"/>
<evidence type="ECO:0000256" key="1">
    <source>
        <dbReference type="ARBA" id="ARBA00004141"/>
    </source>
</evidence>
<feature type="transmembrane region" description="Helical" evidence="5">
    <location>
        <begin position="142"/>
        <end position="160"/>
    </location>
</feature>
<feature type="transmembrane region" description="Helical" evidence="5">
    <location>
        <begin position="37"/>
        <end position="56"/>
    </location>
</feature>
<keyword evidence="3 5" id="KW-1133">Transmembrane helix</keyword>
<dbReference type="NCBIfam" id="TIGR00367">
    <property type="entry name" value="calcium/sodium antiporter"/>
    <property type="match status" value="1"/>
</dbReference>
<evidence type="ECO:0000256" key="2">
    <source>
        <dbReference type="ARBA" id="ARBA00022692"/>
    </source>
</evidence>
<feature type="domain" description="Sodium/calcium exchanger membrane region" evidence="6">
    <location>
        <begin position="42"/>
        <end position="187"/>
    </location>
</feature>
<dbReference type="InterPro" id="IPR004481">
    <property type="entry name" value="K/Na/Ca-exchanger"/>
</dbReference>
<reference evidence="7" key="1">
    <citation type="submission" date="2019-08" db="EMBL/GenBank/DDBJ databases">
        <authorList>
            <person name="Kucharzyk K."/>
            <person name="Murdoch R.W."/>
            <person name="Higgins S."/>
            <person name="Loffler F."/>
        </authorList>
    </citation>
    <scope>NUCLEOTIDE SEQUENCE</scope>
</reference>
<organism evidence="7">
    <name type="scientific">bioreactor metagenome</name>
    <dbReference type="NCBI Taxonomy" id="1076179"/>
    <lineage>
        <taxon>unclassified sequences</taxon>
        <taxon>metagenomes</taxon>
        <taxon>ecological metagenomes</taxon>
    </lineage>
</organism>
<evidence type="ECO:0000256" key="3">
    <source>
        <dbReference type="ARBA" id="ARBA00022989"/>
    </source>
</evidence>
<feature type="transmembrane region" description="Helical" evidence="5">
    <location>
        <begin position="308"/>
        <end position="327"/>
    </location>
</feature>
<dbReference type="GO" id="GO:0005886">
    <property type="term" value="C:plasma membrane"/>
    <property type="evidence" value="ECO:0007669"/>
    <property type="project" value="TreeGrafter"/>
</dbReference>
<dbReference type="PANTHER" id="PTHR10846">
    <property type="entry name" value="SODIUM/POTASSIUM/CALCIUM EXCHANGER"/>
    <property type="match status" value="1"/>
</dbReference>
<dbReference type="AlphaFoldDB" id="A0A644UAX6"/>
<evidence type="ECO:0000259" key="6">
    <source>
        <dbReference type="Pfam" id="PF01699"/>
    </source>
</evidence>
<feature type="domain" description="Sodium/calcium exchanger membrane region" evidence="6">
    <location>
        <begin position="211"/>
        <end position="351"/>
    </location>
</feature>
<evidence type="ECO:0000256" key="5">
    <source>
        <dbReference type="SAM" id="Phobius"/>
    </source>
</evidence>
<feature type="transmembrane region" description="Helical" evidence="5">
    <location>
        <begin position="273"/>
        <end position="296"/>
    </location>
</feature>
<dbReference type="GO" id="GO:0005262">
    <property type="term" value="F:calcium channel activity"/>
    <property type="evidence" value="ECO:0007669"/>
    <property type="project" value="TreeGrafter"/>
</dbReference>
<evidence type="ECO:0000313" key="7">
    <source>
        <dbReference type="EMBL" id="MPL76107.1"/>
    </source>
</evidence>
<feature type="transmembrane region" description="Helical" evidence="5">
    <location>
        <begin position="333"/>
        <end position="351"/>
    </location>
</feature>
<keyword evidence="2 5" id="KW-0812">Transmembrane</keyword>
<comment type="caution">
    <text evidence="7">The sequence shown here is derived from an EMBL/GenBank/DDBJ whole genome shotgun (WGS) entry which is preliminary data.</text>
</comment>
<dbReference type="PANTHER" id="PTHR10846:SF8">
    <property type="entry name" value="INNER MEMBRANE PROTEIN YRBG"/>
    <property type="match status" value="1"/>
</dbReference>
<protein>
    <recommendedName>
        <fullName evidence="6">Sodium/calcium exchanger membrane region domain-containing protein</fullName>
    </recommendedName>
</protein>
<dbReference type="Gene3D" id="1.20.1420.30">
    <property type="entry name" value="NCX, central ion-binding region"/>
    <property type="match status" value="2"/>
</dbReference>
<dbReference type="InterPro" id="IPR044880">
    <property type="entry name" value="NCX_ion-bd_dom_sf"/>
</dbReference>
<feature type="transmembrane region" description="Helical" evidence="5">
    <location>
        <begin position="172"/>
        <end position="189"/>
    </location>
</feature>
<dbReference type="EMBL" id="VSSQ01000094">
    <property type="protein sequence ID" value="MPL76107.1"/>
    <property type="molecule type" value="Genomic_DNA"/>
</dbReference>
<dbReference type="Pfam" id="PF01699">
    <property type="entry name" value="Na_Ca_ex"/>
    <property type="match status" value="2"/>
</dbReference>